<comment type="caution">
    <text evidence="1">The sequence shown here is derived from an EMBL/GenBank/DDBJ whole genome shotgun (WGS) entry which is preliminary data.</text>
</comment>
<dbReference type="GO" id="GO:0006888">
    <property type="term" value="P:endoplasmic reticulum to Golgi vesicle-mediated transport"/>
    <property type="evidence" value="ECO:0007669"/>
    <property type="project" value="InterPro"/>
</dbReference>
<dbReference type="OrthoDB" id="407410at2759"/>
<organism evidence="1 2">
    <name type="scientific">Smittium mucronatum</name>
    <dbReference type="NCBI Taxonomy" id="133383"/>
    <lineage>
        <taxon>Eukaryota</taxon>
        <taxon>Fungi</taxon>
        <taxon>Fungi incertae sedis</taxon>
        <taxon>Zoopagomycota</taxon>
        <taxon>Kickxellomycotina</taxon>
        <taxon>Harpellomycetes</taxon>
        <taxon>Harpellales</taxon>
        <taxon>Legeriomycetaceae</taxon>
        <taxon>Smittium</taxon>
    </lineage>
</organism>
<evidence type="ECO:0000313" key="1">
    <source>
        <dbReference type="EMBL" id="OLY79841.1"/>
    </source>
</evidence>
<dbReference type="Pfam" id="PF04437">
    <property type="entry name" value="RINT1_TIP1"/>
    <property type="match status" value="2"/>
</dbReference>
<protein>
    <submittedName>
        <fullName evidence="1">RAD50-interacting protein 1</fullName>
    </submittedName>
</protein>
<gene>
    <name evidence="1" type="ORF">AYI68_g6077</name>
</gene>
<proteinExistence type="predicted"/>
<name>A0A1R0GSG5_9FUNG</name>
<dbReference type="GO" id="GO:0060628">
    <property type="term" value="P:regulation of ER to Golgi vesicle-mediated transport"/>
    <property type="evidence" value="ECO:0007669"/>
    <property type="project" value="TreeGrafter"/>
</dbReference>
<dbReference type="GO" id="GO:0006890">
    <property type="term" value="P:retrograde vesicle-mediated transport, Golgi to endoplasmic reticulum"/>
    <property type="evidence" value="ECO:0007669"/>
    <property type="project" value="InterPro"/>
</dbReference>
<dbReference type="GO" id="GO:0070939">
    <property type="term" value="C:Dsl1/NZR complex"/>
    <property type="evidence" value="ECO:0007669"/>
    <property type="project" value="InterPro"/>
</dbReference>
<dbReference type="PANTHER" id="PTHR13520">
    <property type="entry name" value="RAD50-INTERACTING PROTEIN 1 RINT-1"/>
    <property type="match status" value="1"/>
</dbReference>
<dbReference type="EMBL" id="LSSL01004052">
    <property type="protein sequence ID" value="OLY79841.1"/>
    <property type="molecule type" value="Genomic_DNA"/>
</dbReference>
<accession>A0A1R0GSG5</accession>
<dbReference type="PANTHER" id="PTHR13520:SF0">
    <property type="entry name" value="RAD50-INTERACTING PROTEIN 1"/>
    <property type="match status" value="1"/>
</dbReference>
<dbReference type="Proteomes" id="UP000187455">
    <property type="component" value="Unassembled WGS sequence"/>
</dbReference>
<evidence type="ECO:0000313" key="2">
    <source>
        <dbReference type="Proteomes" id="UP000187455"/>
    </source>
</evidence>
<keyword evidence="2" id="KW-1185">Reference proteome</keyword>
<sequence>MDLNKNFITKKEFINFNFPSLESLEYLEELAIKEDSKRNNLLYFIKKINSDVLSLRDQYSIKKSLAFGKISSFNDSLRELNRYKNSEIHFSKEKSHAWLKIIKEKILVLEKFETAYEIFNCLFTMDKYEQQFRSNSNMQIDENLNGFHEMISKLDISIRNLNFGVSIDDSEIKDIFSVPNLNHNQISTISNIMLSICSKLSSLWEELLSKALSKEFSVLDKLWDPNISEDNKIVNLVELSCSFEDIMVLENGFANFPKLPKGLIGNYDKSNLSHKWNSSLPIAVFVESVFGRFNFHFGISQDTNKIDKPEWWLDFLLKNIGKSMEFIENEAQLTIWKDRPMGSQAKNQYLRGIFEIVQKKLSQVSHTLEICPDIIFHYLEELFKFDSTIKDLYLFDVGELTDFKRFGSAEIWLEKNKPLVGIYCDYEYENRLEYIHDSSWRYRFISRIIFPLLNSYEDHLESQIQGFKRGSMNFLMSVSELKTSKQYENMFFFGDMSKIEASRKIKSLESLSVAPSLVNLTIISGYLYSSYRVLNLMDELSDSELCLDIWVWCCDTKFKMKSPNDKVYENSSYISEENKKHESNHVSKMIYEEKDTISGPDFDEEDFSDFEFIFKHINLDSKTSFRKAKLEYNLFSNYISTFEKLSSLSLDLFKFSLNKEVQRIFKNYINLFSDQESAVTLEADLHSNSTQSIESKENHNIINEEFMEETSPNLKFALKGLGAVIEYISKNLLEKHHLNQVLRFVIGELDNSLLDSIVLKQKWSVNHGICFGKDVNKICECVSDSLNKSYKEKRGFPSKHVALEKCKEASYLISLPQKLLEPNTPDDWSSIEGIHHYPDPKEIASVVKYKFFGLTGSDPSKTSLNEISVTKFLQSGMDIKSSFTRKAVNSKNDDMEAIKKLKAFNIRCLSPSKVGVILQTRVDQEYLFSND</sequence>
<dbReference type="STRING" id="133383.A0A1R0GSG5"/>
<dbReference type="InterPro" id="IPR007528">
    <property type="entry name" value="RINT1_Tip20"/>
</dbReference>
<reference evidence="1 2" key="1">
    <citation type="journal article" date="2016" name="Mol. Biol. Evol.">
        <title>Genome-Wide Survey of Gut Fungi (Harpellales) Reveals the First Horizontally Transferred Ubiquitin Gene from a Mosquito Host.</title>
        <authorList>
            <person name="Wang Y."/>
            <person name="White M.M."/>
            <person name="Kvist S."/>
            <person name="Moncalvo J.M."/>
        </authorList>
    </citation>
    <scope>NUCLEOTIDE SEQUENCE [LARGE SCALE GENOMIC DNA]</scope>
    <source>
        <strain evidence="1 2">ALG-7-W6</strain>
    </source>
</reference>
<dbReference type="AlphaFoldDB" id="A0A1R0GSG5"/>